<sequence length="116" mass="12971">MDMDTFGRIGRNDPWPEKLESKMVTAKWNGAVIAESNDTVVVEGNHYFPRNAVKTDVLTNSDKTTFCPWKGTASYHTIVVDGATNADAAWYYPDPKNAAQEIKDRIAFWNGVEVSD</sequence>
<protein>
    <submittedName>
        <fullName evidence="2">DUF427 domain-containing protein</fullName>
    </submittedName>
</protein>
<dbReference type="PANTHER" id="PTHR34310:SF5">
    <property type="entry name" value="DUF427 DOMAIN PROTEIN (AFU_ORTHOLOGUE AFUA_3G02220)"/>
    <property type="match status" value="1"/>
</dbReference>
<keyword evidence="3" id="KW-1185">Reference proteome</keyword>
<evidence type="ECO:0000313" key="2">
    <source>
        <dbReference type="EMBL" id="GAA0468111.1"/>
    </source>
</evidence>
<accession>A0ABN1A5L5</accession>
<reference evidence="2 3" key="1">
    <citation type="journal article" date="2019" name="Int. J. Syst. Evol. Microbiol.">
        <title>The Global Catalogue of Microorganisms (GCM) 10K type strain sequencing project: providing services to taxonomists for standard genome sequencing and annotation.</title>
        <authorList>
            <consortium name="The Broad Institute Genomics Platform"/>
            <consortium name="The Broad Institute Genome Sequencing Center for Infectious Disease"/>
            <person name="Wu L."/>
            <person name="Ma J."/>
        </authorList>
    </citation>
    <scope>NUCLEOTIDE SEQUENCE [LARGE SCALE GENOMIC DNA]</scope>
    <source>
        <strain evidence="2 3">JCM 14162</strain>
    </source>
</reference>
<name>A0ABN1A5L5_9SPHN</name>
<dbReference type="Pfam" id="PF04248">
    <property type="entry name" value="NTP_transf_9"/>
    <property type="match status" value="1"/>
</dbReference>
<feature type="domain" description="DUF427" evidence="1">
    <location>
        <begin position="24"/>
        <end position="110"/>
    </location>
</feature>
<dbReference type="PANTHER" id="PTHR34310">
    <property type="entry name" value="DUF427 DOMAIN PROTEIN (AFU_ORTHOLOGUE AFUA_3G02220)"/>
    <property type="match status" value="1"/>
</dbReference>
<dbReference type="InterPro" id="IPR038694">
    <property type="entry name" value="DUF427_sf"/>
</dbReference>
<proteinExistence type="predicted"/>
<dbReference type="EMBL" id="BAAAEM010000002">
    <property type="protein sequence ID" value="GAA0468111.1"/>
    <property type="molecule type" value="Genomic_DNA"/>
</dbReference>
<dbReference type="Gene3D" id="2.170.150.40">
    <property type="entry name" value="Domain of unknown function (DUF427)"/>
    <property type="match status" value="1"/>
</dbReference>
<comment type="caution">
    <text evidence="2">The sequence shown here is derived from an EMBL/GenBank/DDBJ whole genome shotgun (WGS) entry which is preliminary data.</text>
</comment>
<dbReference type="Proteomes" id="UP001500713">
    <property type="component" value="Unassembled WGS sequence"/>
</dbReference>
<gene>
    <name evidence="2" type="ORF">GCM10009096_06220</name>
</gene>
<evidence type="ECO:0000313" key="3">
    <source>
        <dbReference type="Proteomes" id="UP001500713"/>
    </source>
</evidence>
<dbReference type="InterPro" id="IPR007361">
    <property type="entry name" value="DUF427"/>
</dbReference>
<evidence type="ECO:0000259" key="1">
    <source>
        <dbReference type="Pfam" id="PF04248"/>
    </source>
</evidence>
<organism evidence="2 3">
    <name type="scientific">Parasphingorhabdus litoris</name>
    <dbReference type="NCBI Taxonomy" id="394733"/>
    <lineage>
        <taxon>Bacteria</taxon>
        <taxon>Pseudomonadati</taxon>
        <taxon>Pseudomonadota</taxon>
        <taxon>Alphaproteobacteria</taxon>
        <taxon>Sphingomonadales</taxon>
        <taxon>Sphingomonadaceae</taxon>
        <taxon>Parasphingorhabdus</taxon>
    </lineage>
</organism>